<dbReference type="Pfam" id="PF00111">
    <property type="entry name" value="Fer2"/>
    <property type="match status" value="1"/>
</dbReference>
<keyword evidence="8" id="KW-0411">Iron-sulfur</keyword>
<evidence type="ECO:0000256" key="2">
    <source>
        <dbReference type="ARBA" id="ARBA00022630"/>
    </source>
</evidence>
<name>A0A1U9V0V8_CUPNE</name>
<dbReference type="InterPro" id="IPR039261">
    <property type="entry name" value="FNR_nucleotide-bd"/>
</dbReference>
<dbReference type="GO" id="GO:0051537">
    <property type="term" value="F:2 iron, 2 sulfur cluster binding"/>
    <property type="evidence" value="ECO:0007669"/>
    <property type="project" value="UniProtKB-KW"/>
</dbReference>
<reference evidence="13" key="1">
    <citation type="submission" date="2017-02" db="EMBL/GenBank/DDBJ databases">
        <title>Complete genome sequence of Cupriavidus necator strain NH9, a 3-chlorobenzoate degrader.</title>
        <authorList>
            <person name="Moriuchi R."/>
            <person name="Dohra H."/>
            <person name="Ogawa N."/>
        </authorList>
    </citation>
    <scope>NUCLEOTIDE SEQUENCE [LARGE SCALE GENOMIC DNA]</scope>
    <source>
        <strain evidence="13">NH9</strain>
    </source>
</reference>
<dbReference type="GO" id="GO:0046872">
    <property type="term" value="F:metal ion binding"/>
    <property type="evidence" value="ECO:0007669"/>
    <property type="project" value="UniProtKB-KW"/>
</dbReference>
<proteinExistence type="predicted"/>
<sequence length="351" mass="37683">MPATAVPPVRYHALRVRAVIDETDDARSLVFEVPPELAGVFRYRPGQFLTLRLPCASGHLLRCYSMSSAPALDDAPRVTVKRVPGGRGSNWICDRASAGETIEVMAPAGVFTPRSLDQDFLLFAAGSGITPVFSILRAALAAGNGRVFLCYANRDERSVIFREALRELSAAHGDRLQVVHWLDTLQGIPATAQLAAMARPWRHAEAFICGPAPFMDAAAAALDSLGMDPARIHVERFASLPDEGTAAPAAAADTPPAAVEQAELEIWLDGQRHTVPCGGNETLLEAALRAGLQPRYSCQAGMCASCMCRVTAGEVHLRHNEALGQNDLARAWTLSCQAVPLTPRVSVKFPE</sequence>
<dbReference type="OrthoDB" id="9796486at2"/>
<dbReference type="Gene3D" id="3.10.20.30">
    <property type="match status" value="1"/>
</dbReference>
<gene>
    <name evidence="12" type="ORF">BJN34_30925</name>
</gene>
<dbReference type="InterPro" id="IPR036010">
    <property type="entry name" value="2Fe-2S_ferredoxin-like_sf"/>
</dbReference>
<dbReference type="Gene3D" id="2.40.30.10">
    <property type="entry name" value="Translation factors"/>
    <property type="match status" value="1"/>
</dbReference>
<evidence type="ECO:0000256" key="1">
    <source>
        <dbReference type="ARBA" id="ARBA00001974"/>
    </source>
</evidence>
<comment type="cofactor">
    <cofactor evidence="9">
        <name>[2Fe-2S] cluster</name>
        <dbReference type="ChEBI" id="CHEBI:190135"/>
    </cofactor>
</comment>
<feature type="domain" description="FAD-binding FR-type" evidence="11">
    <location>
        <begin position="9"/>
        <end position="114"/>
    </location>
</feature>
<dbReference type="PANTHER" id="PTHR47354:SF8">
    <property type="entry name" value="1,2-PHENYLACETYL-COA EPOXIDASE, SUBUNIT E"/>
    <property type="match status" value="1"/>
</dbReference>
<dbReference type="EMBL" id="CP017758">
    <property type="protein sequence ID" value="AQV98287.1"/>
    <property type="molecule type" value="Genomic_DNA"/>
</dbReference>
<dbReference type="PRINTS" id="PR00371">
    <property type="entry name" value="FPNCR"/>
</dbReference>
<keyword evidence="7" id="KW-0408">Iron</keyword>
<keyword evidence="2" id="KW-0285">Flavoprotein</keyword>
<evidence type="ECO:0000256" key="7">
    <source>
        <dbReference type="ARBA" id="ARBA00023004"/>
    </source>
</evidence>
<evidence type="ECO:0000256" key="6">
    <source>
        <dbReference type="ARBA" id="ARBA00023002"/>
    </source>
</evidence>
<keyword evidence="5" id="KW-0274">FAD</keyword>
<dbReference type="InterPro" id="IPR001709">
    <property type="entry name" value="Flavoprot_Pyr_Nucl_cyt_Rdtase"/>
</dbReference>
<feature type="domain" description="2Fe-2S ferredoxin-type" evidence="10">
    <location>
        <begin position="262"/>
        <end position="351"/>
    </location>
</feature>
<dbReference type="PROSITE" id="PS51085">
    <property type="entry name" value="2FE2S_FER_2"/>
    <property type="match status" value="1"/>
</dbReference>
<dbReference type="SUPFAM" id="SSF54292">
    <property type="entry name" value="2Fe-2S ferredoxin-like"/>
    <property type="match status" value="1"/>
</dbReference>
<dbReference type="SUPFAM" id="SSF52343">
    <property type="entry name" value="Ferredoxin reductase-like, C-terminal NADP-linked domain"/>
    <property type="match status" value="1"/>
</dbReference>
<dbReference type="SUPFAM" id="SSF63380">
    <property type="entry name" value="Riboflavin synthase domain-like"/>
    <property type="match status" value="1"/>
</dbReference>
<keyword evidence="3" id="KW-0001">2Fe-2S</keyword>
<evidence type="ECO:0000313" key="13">
    <source>
        <dbReference type="Proteomes" id="UP000189627"/>
    </source>
</evidence>
<evidence type="ECO:0000259" key="11">
    <source>
        <dbReference type="PROSITE" id="PS51384"/>
    </source>
</evidence>
<dbReference type="PRINTS" id="PR00410">
    <property type="entry name" value="PHEHYDRXLASE"/>
</dbReference>
<dbReference type="CDD" id="cd06214">
    <property type="entry name" value="PA_degradation_oxidoreductase_like"/>
    <property type="match status" value="1"/>
</dbReference>
<organism evidence="12 13">
    <name type="scientific">Cupriavidus necator</name>
    <name type="common">Alcaligenes eutrophus</name>
    <name type="synonym">Ralstonia eutropha</name>
    <dbReference type="NCBI Taxonomy" id="106590"/>
    <lineage>
        <taxon>Bacteria</taxon>
        <taxon>Pseudomonadati</taxon>
        <taxon>Pseudomonadota</taxon>
        <taxon>Betaproteobacteria</taxon>
        <taxon>Burkholderiales</taxon>
        <taxon>Burkholderiaceae</taxon>
        <taxon>Cupriavidus</taxon>
    </lineage>
</organism>
<dbReference type="PROSITE" id="PS51384">
    <property type="entry name" value="FAD_FR"/>
    <property type="match status" value="1"/>
</dbReference>
<dbReference type="PROSITE" id="PS00197">
    <property type="entry name" value="2FE2S_FER_1"/>
    <property type="match status" value="1"/>
</dbReference>
<dbReference type="InterPro" id="IPR001041">
    <property type="entry name" value="2Fe-2S_ferredoxin-type"/>
</dbReference>
<dbReference type="InterPro" id="IPR017938">
    <property type="entry name" value="Riboflavin_synthase-like_b-brl"/>
</dbReference>
<dbReference type="GO" id="GO:0016491">
    <property type="term" value="F:oxidoreductase activity"/>
    <property type="evidence" value="ECO:0007669"/>
    <property type="project" value="UniProtKB-KW"/>
</dbReference>
<evidence type="ECO:0000256" key="4">
    <source>
        <dbReference type="ARBA" id="ARBA00022723"/>
    </source>
</evidence>
<protein>
    <submittedName>
        <fullName evidence="12">3-ketosteroid-9-alpha-hydroxylase</fullName>
    </submittedName>
</protein>
<dbReference type="Pfam" id="PF00970">
    <property type="entry name" value="FAD_binding_6"/>
    <property type="match status" value="1"/>
</dbReference>
<comment type="cofactor">
    <cofactor evidence="1">
        <name>FAD</name>
        <dbReference type="ChEBI" id="CHEBI:57692"/>
    </cofactor>
</comment>
<keyword evidence="4" id="KW-0479">Metal-binding</keyword>
<evidence type="ECO:0000313" key="12">
    <source>
        <dbReference type="EMBL" id="AQV98287.1"/>
    </source>
</evidence>
<dbReference type="InterPro" id="IPR050415">
    <property type="entry name" value="MRET"/>
</dbReference>
<dbReference type="InterPro" id="IPR001433">
    <property type="entry name" value="OxRdtase_FAD/NAD-bd"/>
</dbReference>
<dbReference type="InterPro" id="IPR006058">
    <property type="entry name" value="2Fe2S_fd_BS"/>
</dbReference>
<dbReference type="InterPro" id="IPR012675">
    <property type="entry name" value="Beta-grasp_dom_sf"/>
</dbReference>
<dbReference type="InterPro" id="IPR017927">
    <property type="entry name" value="FAD-bd_FR_type"/>
</dbReference>
<accession>A0A1U9V0V8</accession>
<evidence type="ECO:0000256" key="9">
    <source>
        <dbReference type="ARBA" id="ARBA00034078"/>
    </source>
</evidence>
<dbReference type="Proteomes" id="UP000189627">
    <property type="component" value="Chromosome 2"/>
</dbReference>
<keyword evidence="6" id="KW-0560">Oxidoreductase</keyword>
<dbReference type="GO" id="GO:0050660">
    <property type="term" value="F:flavin adenine dinucleotide binding"/>
    <property type="evidence" value="ECO:0007669"/>
    <property type="project" value="TreeGrafter"/>
</dbReference>
<dbReference type="CDD" id="cd00207">
    <property type="entry name" value="fer2"/>
    <property type="match status" value="1"/>
</dbReference>
<dbReference type="AlphaFoldDB" id="A0A1U9V0V8"/>
<evidence type="ECO:0000256" key="3">
    <source>
        <dbReference type="ARBA" id="ARBA00022714"/>
    </source>
</evidence>
<evidence type="ECO:0000259" key="10">
    <source>
        <dbReference type="PROSITE" id="PS51085"/>
    </source>
</evidence>
<dbReference type="InterPro" id="IPR008333">
    <property type="entry name" value="Cbr1-like_FAD-bd_dom"/>
</dbReference>
<evidence type="ECO:0000256" key="8">
    <source>
        <dbReference type="ARBA" id="ARBA00023014"/>
    </source>
</evidence>
<dbReference type="PANTHER" id="PTHR47354">
    <property type="entry name" value="NADH OXIDOREDUCTASE HCR"/>
    <property type="match status" value="1"/>
</dbReference>
<dbReference type="KEGG" id="cuh:BJN34_30925"/>
<dbReference type="Pfam" id="PF00175">
    <property type="entry name" value="NAD_binding_1"/>
    <property type="match status" value="1"/>
</dbReference>
<evidence type="ECO:0000256" key="5">
    <source>
        <dbReference type="ARBA" id="ARBA00022827"/>
    </source>
</evidence>
<dbReference type="Gene3D" id="3.40.50.80">
    <property type="entry name" value="Nucleotide-binding domain of ferredoxin-NADP reductase (FNR) module"/>
    <property type="match status" value="1"/>
</dbReference>